<keyword evidence="1" id="KW-0378">Hydrolase</keyword>
<dbReference type="PANTHER" id="PTHR10159">
    <property type="entry name" value="DUAL SPECIFICITY PROTEIN PHOSPHATASE"/>
    <property type="match status" value="1"/>
</dbReference>
<sequence>MSNITNLADEKAETEILERIESFSQSVDVSPCVCCCHDLFNALQSNEVVLDIRSVSDFCCGHILGSYHLTISNTSRPKSIEDLISNDKQREHYVEVAHLTHKFWIIADNTKSNKTIEEDILVFVTCIKKLDNNCNVKMLDSFHSFQSSYPFLIESLTKEVLEELPAPSKIPHYPNAILPNQLYLGDMDSCSQGYIFKDLCLTHVLNVAAAHVANHFEDMSILPDKVITKMSKSALQYLQTNKITYYSVAIDDLEDIDIKKHFGKVLDFIGVLDCFCVNLFY</sequence>
<dbReference type="SUPFAM" id="SSF52799">
    <property type="entry name" value="(Phosphotyrosine protein) phosphatases II"/>
    <property type="match status" value="1"/>
</dbReference>
<accession>X6MQR3</accession>
<dbReference type="Proteomes" id="UP000023152">
    <property type="component" value="Unassembled WGS sequence"/>
</dbReference>
<dbReference type="SUPFAM" id="SSF52821">
    <property type="entry name" value="Rhodanese/Cell cycle control phosphatase"/>
    <property type="match status" value="1"/>
</dbReference>
<dbReference type="PANTHER" id="PTHR10159:SF519">
    <property type="entry name" value="DUAL SPECIFICITY PROTEIN PHOSPHATASE MPK3"/>
    <property type="match status" value="1"/>
</dbReference>
<organism evidence="2 3">
    <name type="scientific">Reticulomyxa filosa</name>
    <dbReference type="NCBI Taxonomy" id="46433"/>
    <lineage>
        <taxon>Eukaryota</taxon>
        <taxon>Sar</taxon>
        <taxon>Rhizaria</taxon>
        <taxon>Retaria</taxon>
        <taxon>Foraminifera</taxon>
        <taxon>Monothalamids</taxon>
        <taxon>Reticulomyxidae</taxon>
        <taxon>Reticulomyxa</taxon>
    </lineage>
</organism>
<evidence type="ECO:0000313" key="2">
    <source>
        <dbReference type="EMBL" id="ETO15405.1"/>
    </source>
</evidence>
<dbReference type="EMBL" id="ASPP01019161">
    <property type="protein sequence ID" value="ETO15405.1"/>
    <property type="molecule type" value="Genomic_DNA"/>
</dbReference>
<dbReference type="GO" id="GO:0004721">
    <property type="term" value="F:phosphoprotein phosphatase activity"/>
    <property type="evidence" value="ECO:0007669"/>
    <property type="project" value="UniProtKB-KW"/>
</dbReference>
<dbReference type="Gene3D" id="3.40.250.10">
    <property type="entry name" value="Rhodanese-like domain"/>
    <property type="match status" value="1"/>
</dbReference>
<proteinExistence type="predicted"/>
<gene>
    <name evidence="2" type="ORF">RFI_21961</name>
</gene>
<dbReference type="GO" id="GO:0043409">
    <property type="term" value="P:negative regulation of MAPK cascade"/>
    <property type="evidence" value="ECO:0007669"/>
    <property type="project" value="TreeGrafter"/>
</dbReference>
<name>X6MQR3_RETFI</name>
<reference evidence="2 3" key="1">
    <citation type="journal article" date="2013" name="Curr. Biol.">
        <title>The Genome of the Foraminiferan Reticulomyxa filosa.</title>
        <authorList>
            <person name="Glockner G."/>
            <person name="Hulsmann N."/>
            <person name="Schleicher M."/>
            <person name="Noegel A.A."/>
            <person name="Eichinger L."/>
            <person name="Gallinger C."/>
            <person name="Pawlowski J."/>
            <person name="Sierra R."/>
            <person name="Euteneuer U."/>
            <person name="Pillet L."/>
            <person name="Moustafa A."/>
            <person name="Platzer M."/>
            <person name="Groth M."/>
            <person name="Szafranski K."/>
            <person name="Schliwa M."/>
        </authorList>
    </citation>
    <scope>NUCLEOTIDE SEQUENCE [LARGE SCALE GENOMIC DNA]</scope>
</reference>
<dbReference type="InterPro" id="IPR036873">
    <property type="entry name" value="Rhodanese-like_dom_sf"/>
</dbReference>
<dbReference type="Gene3D" id="3.90.190.10">
    <property type="entry name" value="Protein tyrosine phosphatase superfamily"/>
    <property type="match status" value="1"/>
</dbReference>
<keyword evidence="3" id="KW-1185">Reference proteome</keyword>
<evidence type="ECO:0000313" key="3">
    <source>
        <dbReference type="Proteomes" id="UP000023152"/>
    </source>
</evidence>
<dbReference type="AlphaFoldDB" id="X6MQR3"/>
<evidence type="ECO:0000256" key="1">
    <source>
        <dbReference type="ARBA" id="ARBA00022912"/>
    </source>
</evidence>
<protein>
    <recommendedName>
        <fullName evidence="4">Rhodanese domain-containing protein</fullName>
    </recommendedName>
</protein>
<dbReference type="InterPro" id="IPR029021">
    <property type="entry name" value="Prot-tyrosine_phosphatase-like"/>
</dbReference>
<dbReference type="GO" id="GO:0005737">
    <property type="term" value="C:cytoplasm"/>
    <property type="evidence" value="ECO:0007669"/>
    <property type="project" value="TreeGrafter"/>
</dbReference>
<evidence type="ECO:0008006" key="4">
    <source>
        <dbReference type="Google" id="ProtNLM"/>
    </source>
</evidence>
<keyword evidence="1" id="KW-0904">Protein phosphatase</keyword>
<comment type="caution">
    <text evidence="2">The sequence shown here is derived from an EMBL/GenBank/DDBJ whole genome shotgun (WGS) entry which is preliminary data.</text>
</comment>